<name>A0ABS2Q655_9BACL</name>
<feature type="transmembrane region" description="Helical" evidence="7">
    <location>
        <begin position="102"/>
        <end position="120"/>
    </location>
</feature>
<keyword evidence="4 7" id="KW-0812">Transmembrane</keyword>
<protein>
    <submittedName>
        <fullName evidence="9">DHA1 family multidrug resistance protein B-like MFS transporter</fullName>
    </submittedName>
</protein>
<feature type="domain" description="Major facilitator superfamily (MFS) profile" evidence="8">
    <location>
        <begin position="1"/>
        <end position="408"/>
    </location>
</feature>
<evidence type="ECO:0000256" key="5">
    <source>
        <dbReference type="ARBA" id="ARBA00022989"/>
    </source>
</evidence>
<feature type="transmembrane region" description="Helical" evidence="7">
    <location>
        <begin position="386"/>
        <end position="404"/>
    </location>
</feature>
<dbReference type="InterPro" id="IPR005829">
    <property type="entry name" value="Sugar_transporter_CS"/>
</dbReference>
<keyword evidence="10" id="KW-1185">Reference proteome</keyword>
<evidence type="ECO:0000256" key="4">
    <source>
        <dbReference type="ARBA" id="ARBA00022692"/>
    </source>
</evidence>
<dbReference type="PANTHER" id="PTHR23517">
    <property type="entry name" value="RESISTANCE PROTEIN MDTM, PUTATIVE-RELATED-RELATED"/>
    <property type="match status" value="1"/>
</dbReference>
<dbReference type="InterPro" id="IPR011701">
    <property type="entry name" value="MFS"/>
</dbReference>
<dbReference type="PROSITE" id="PS50850">
    <property type="entry name" value="MFS"/>
    <property type="match status" value="1"/>
</dbReference>
<dbReference type="EMBL" id="JAFBEV010000003">
    <property type="protein sequence ID" value="MBM7657086.1"/>
    <property type="molecule type" value="Genomic_DNA"/>
</dbReference>
<dbReference type="Gene3D" id="1.20.1250.20">
    <property type="entry name" value="MFS general substrate transporter like domains"/>
    <property type="match status" value="2"/>
</dbReference>
<dbReference type="Pfam" id="PF07690">
    <property type="entry name" value="MFS_1"/>
    <property type="match status" value="1"/>
</dbReference>
<evidence type="ECO:0000313" key="9">
    <source>
        <dbReference type="EMBL" id="MBM7657086.1"/>
    </source>
</evidence>
<proteinExistence type="predicted"/>
<dbReference type="CDD" id="cd17329">
    <property type="entry name" value="MFS_MdtH_MDR_like"/>
    <property type="match status" value="1"/>
</dbReference>
<comment type="caution">
    <text evidence="9">The sequence shown here is derived from an EMBL/GenBank/DDBJ whole genome shotgun (WGS) entry which is preliminary data.</text>
</comment>
<accession>A0ABS2Q655</accession>
<dbReference type="Proteomes" id="UP000823201">
    <property type="component" value="Unassembled WGS sequence"/>
</dbReference>
<feature type="transmembrane region" description="Helical" evidence="7">
    <location>
        <begin position="361"/>
        <end position="380"/>
    </location>
</feature>
<reference evidence="9 10" key="1">
    <citation type="submission" date="2021-01" db="EMBL/GenBank/DDBJ databases">
        <title>Genomic Encyclopedia of Type Strains, Phase IV (KMG-IV): sequencing the most valuable type-strain genomes for metagenomic binning, comparative biology and taxonomic classification.</title>
        <authorList>
            <person name="Goeker M."/>
        </authorList>
    </citation>
    <scope>NUCLEOTIDE SEQUENCE [LARGE SCALE GENOMIC DNA]</scope>
    <source>
        <strain evidence="9 10">DSM 100968</strain>
    </source>
</reference>
<feature type="transmembrane region" description="Helical" evidence="7">
    <location>
        <begin position="21"/>
        <end position="40"/>
    </location>
</feature>
<dbReference type="RefSeq" id="WP_205005444.1">
    <property type="nucleotide sequence ID" value="NZ_CBCRXA010000003.1"/>
</dbReference>
<dbReference type="InterPro" id="IPR020846">
    <property type="entry name" value="MFS_dom"/>
</dbReference>
<feature type="transmembrane region" description="Helical" evidence="7">
    <location>
        <begin position="77"/>
        <end position="96"/>
    </location>
</feature>
<feature type="transmembrane region" description="Helical" evidence="7">
    <location>
        <begin position="292"/>
        <end position="312"/>
    </location>
</feature>
<evidence type="ECO:0000256" key="2">
    <source>
        <dbReference type="ARBA" id="ARBA00022448"/>
    </source>
</evidence>
<evidence type="ECO:0000256" key="1">
    <source>
        <dbReference type="ARBA" id="ARBA00004651"/>
    </source>
</evidence>
<dbReference type="PANTHER" id="PTHR23517:SF3">
    <property type="entry name" value="INTEGRAL MEMBRANE TRANSPORT PROTEIN"/>
    <property type="match status" value="1"/>
</dbReference>
<feature type="transmembrane region" description="Helical" evidence="7">
    <location>
        <begin position="264"/>
        <end position="285"/>
    </location>
</feature>
<evidence type="ECO:0000256" key="6">
    <source>
        <dbReference type="ARBA" id="ARBA00023136"/>
    </source>
</evidence>
<feature type="transmembrane region" description="Helical" evidence="7">
    <location>
        <begin position="165"/>
        <end position="186"/>
    </location>
</feature>
<feature type="transmembrane region" description="Helical" evidence="7">
    <location>
        <begin position="140"/>
        <end position="159"/>
    </location>
</feature>
<comment type="subcellular location">
    <subcellularLocation>
        <location evidence="1">Cell membrane</location>
        <topology evidence="1">Multi-pass membrane protein</topology>
    </subcellularLocation>
</comment>
<dbReference type="PROSITE" id="PS00216">
    <property type="entry name" value="SUGAR_TRANSPORT_1"/>
    <property type="match status" value="1"/>
</dbReference>
<keyword evidence="3" id="KW-1003">Cell membrane</keyword>
<organism evidence="9 10">
    <name type="scientific">Sporolactobacillus spathodeae</name>
    <dbReference type="NCBI Taxonomy" id="1465502"/>
    <lineage>
        <taxon>Bacteria</taxon>
        <taxon>Bacillati</taxon>
        <taxon>Bacillota</taxon>
        <taxon>Bacilli</taxon>
        <taxon>Bacillales</taxon>
        <taxon>Sporolactobacillaceae</taxon>
        <taxon>Sporolactobacillus</taxon>
    </lineage>
</organism>
<dbReference type="SUPFAM" id="SSF103473">
    <property type="entry name" value="MFS general substrate transporter"/>
    <property type="match status" value="1"/>
</dbReference>
<feature type="transmembrane region" description="Helical" evidence="7">
    <location>
        <begin position="221"/>
        <end position="244"/>
    </location>
</feature>
<sequence length="423" mass="47523">MRFRDFHRNIKIRIIETFSSHFIGNMIFPFMTVYFAYHFGGKVTGFLLLFNVFLGMAVSLIGGYLSDQFGRRRMMLLAEYIRLLAFLIMALCNSPFFQSAGLTFAMTVLNSISWGLAGPASDAMLIDVSTPEQRKLMYSITYWSTNFSIAAGGILGALLFRHYLFVLFILLCFAELFVLVLVLFFINESGVPLARLGEKARPFHHILQLLAGYRKVMQDKLFVAFVTAGVLVFSMEQQLTNYIGIHLSDQMPVQQILFWHIDGLAMLGTLRSENTLIVVVLMLFVAKISRRVNGNVALIISCFLFSIGYGALSYFTNVWVLLIFMLVLTVGEVFRVPVEQSFAAAIPPENARSIYMAFNGLKYNAALLIASLTITISAYLSAFETSLLITAIGLTGTIIYYILLPSLNQKMQRDKQEPSSISE</sequence>
<feature type="transmembrane region" description="Helical" evidence="7">
    <location>
        <begin position="46"/>
        <end position="65"/>
    </location>
</feature>
<keyword evidence="6 7" id="KW-0472">Membrane</keyword>
<dbReference type="InterPro" id="IPR036259">
    <property type="entry name" value="MFS_trans_sf"/>
</dbReference>
<evidence type="ECO:0000256" key="7">
    <source>
        <dbReference type="SAM" id="Phobius"/>
    </source>
</evidence>
<keyword evidence="2" id="KW-0813">Transport</keyword>
<feature type="transmembrane region" description="Helical" evidence="7">
    <location>
        <begin position="318"/>
        <end position="338"/>
    </location>
</feature>
<gene>
    <name evidence="9" type="ORF">JOC27_000527</name>
</gene>
<keyword evidence="5 7" id="KW-1133">Transmembrane helix</keyword>
<evidence type="ECO:0000256" key="3">
    <source>
        <dbReference type="ARBA" id="ARBA00022475"/>
    </source>
</evidence>
<dbReference type="InterPro" id="IPR050171">
    <property type="entry name" value="MFS_Transporters"/>
</dbReference>
<evidence type="ECO:0000313" key="10">
    <source>
        <dbReference type="Proteomes" id="UP000823201"/>
    </source>
</evidence>
<evidence type="ECO:0000259" key="8">
    <source>
        <dbReference type="PROSITE" id="PS50850"/>
    </source>
</evidence>